<accession>A0ABT0TU64</accession>
<organism evidence="7 8">
    <name type="scientific">Helicobacter colisuis</name>
    <dbReference type="NCBI Taxonomy" id="2949739"/>
    <lineage>
        <taxon>Bacteria</taxon>
        <taxon>Pseudomonadati</taxon>
        <taxon>Campylobacterota</taxon>
        <taxon>Epsilonproteobacteria</taxon>
        <taxon>Campylobacterales</taxon>
        <taxon>Helicobacteraceae</taxon>
        <taxon>Helicobacter</taxon>
    </lineage>
</organism>
<keyword evidence="3 6" id="KW-0812">Transmembrane</keyword>
<dbReference type="InterPro" id="IPR005495">
    <property type="entry name" value="LptG/LptF_permease"/>
</dbReference>
<evidence type="ECO:0000313" key="7">
    <source>
        <dbReference type="EMBL" id="MCL9819471.1"/>
    </source>
</evidence>
<dbReference type="Proteomes" id="UP001057522">
    <property type="component" value="Unassembled WGS sequence"/>
</dbReference>
<feature type="transmembrane region" description="Helical" evidence="6">
    <location>
        <begin position="96"/>
        <end position="114"/>
    </location>
</feature>
<sequence>MNLFSRYIITLYLKYFFILFVSLECFFVLIDLVKYLDELPQSANLIVLLIFYDFVYASNYILPLSLVLAQIVLVISMLRNSQFTAFLALGYSKLRIFLPIFMVSFLITLLFVLLNATPFAYAKERVDLIIERGYLGSYKNDLFIKYNDNYIYFEKVFPLLKTAENVKVYEVFNKQVIKIIEAPRAVFIQDKWRLENAKITTLDSNLEIGKNPLKIEEQKTYETLQGFKPKILDNIYEKQGSISIVDALEAIWLLKEQGVNTQKLRSSLYSLIFFPFFAPLVMVCLARFTPNSNRYANMSGITLGMILGVLIVWGVFFSFSRLSMSGFLLPEVSIILPIGILGLVSLWLFLRLFKE</sequence>
<feature type="transmembrane region" description="Helical" evidence="6">
    <location>
        <begin position="332"/>
        <end position="353"/>
    </location>
</feature>
<keyword evidence="8" id="KW-1185">Reference proteome</keyword>
<evidence type="ECO:0000256" key="2">
    <source>
        <dbReference type="ARBA" id="ARBA00022475"/>
    </source>
</evidence>
<dbReference type="PANTHER" id="PTHR33529">
    <property type="entry name" value="SLR0882 PROTEIN-RELATED"/>
    <property type="match status" value="1"/>
</dbReference>
<keyword evidence="4 6" id="KW-1133">Transmembrane helix</keyword>
<evidence type="ECO:0000256" key="1">
    <source>
        <dbReference type="ARBA" id="ARBA00004651"/>
    </source>
</evidence>
<protein>
    <submittedName>
        <fullName evidence="7">LptF/LptG family permease</fullName>
    </submittedName>
</protein>
<evidence type="ECO:0000256" key="6">
    <source>
        <dbReference type="SAM" id="Phobius"/>
    </source>
</evidence>
<feature type="transmembrane region" description="Helical" evidence="6">
    <location>
        <begin position="12"/>
        <end position="33"/>
    </location>
</feature>
<proteinExistence type="predicted"/>
<keyword evidence="2" id="KW-1003">Cell membrane</keyword>
<evidence type="ECO:0000256" key="4">
    <source>
        <dbReference type="ARBA" id="ARBA00022989"/>
    </source>
</evidence>
<feature type="transmembrane region" description="Helical" evidence="6">
    <location>
        <begin position="268"/>
        <end position="288"/>
    </location>
</feature>
<dbReference type="Pfam" id="PF03739">
    <property type="entry name" value="LptF_LptG"/>
    <property type="match status" value="1"/>
</dbReference>
<dbReference type="RefSeq" id="WP_250604181.1">
    <property type="nucleotide sequence ID" value="NZ_JAMOKX010000003.1"/>
</dbReference>
<comment type="subcellular location">
    <subcellularLocation>
        <location evidence="1">Cell membrane</location>
        <topology evidence="1">Multi-pass membrane protein</topology>
    </subcellularLocation>
</comment>
<feature type="transmembrane region" description="Helical" evidence="6">
    <location>
        <begin position="300"/>
        <end position="320"/>
    </location>
</feature>
<dbReference type="PANTHER" id="PTHR33529:SF6">
    <property type="entry name" value="YJGP_YJGQ FAMILY PERMEASE"/>
    <property type="match status" value="1"/>
</dbReference>
<gene>
    <name evidence="7" type="ORF">NCR95_04710</name>
</gene>
<reference evidence="7" key="1">
    <citation type="submission" date="2022-06" db="EMBL/GenBank/DDBJ databases">
        <title>Helicobacter colisuis sp. nov.</title>
        <authorList>
            <person name="Papic B."/>
            <person name="Gruntar I."/>
        </authorList>
    </citation>
    <scope>NUCLEOTIDE SEQUENCE</scope>
    <source>
        <strain evidence="7">11154-15</strain>
    </source>
</reference>
<evidence type="ECO:0000256" key="3">
    <source>
        <dbReference type="ARBA" id="ARBA00022692"/>
    </source>
</evidence>
<evidence type="ECO:0000313" key="8">
    <source>
        <dbReference type="Proteomes" id="UP001057522"/>
    </source>
</evidence>
<keyword evidence="5 6" id="KW-0472">Membrane</keyword>
<feature type="transmembrane region" description="Helical" evidence="6">
    <location>
        <begin position="45"/>
        <end position="75"/>
    </location>
</feature>
<dbReference type="EMBL" id="JAMOKX010000003">
    <property type="protein sequence ID" value="MCL9819471.1"/>
    <property type="molecule type" value="Genomic_DNA"/>
</dbReference>
<evidence type="ECO:0000256" key="5">
    <source>
        <dbReference type="ARBA" id="ARBA00023136"/>
    </source>
</evidence>
<comment type="caution">
    <text evidence="7">The sequence shown here is derived from an EMBL/GenBank/DDBJ whole genome shotgun (WGS) entry which is preliminary data.</text>
</comment>
<name>A0ABT0TU64_9HELI</name>